<evidence type="ECO:0000256" key="1">
    <source>
        <dbReference type="SAM" id="Phobius"/>
    </source>
</evidence>
<proteinExistence type="predicted"/>
<dbReference type="Proteomes" id="UP000023152">
    <property type="component" value="Unassembled WGS sequence"/>
</dbReference>
<dbReference type="AlphaFoldDB" id="X6M4Q6"/>
<feature type="transmembrane region" description="Helical" evidence="1">
    <location>
        <begin position="138"/>
        <end position="155"/>
    </location>
</feature>
<evidence type="ECO:0000313" key="2">
    <source>
        <dbReference type="EMBL" id="ETO08442.1"/>
    </source>
</evidence>
<keyword evidence="1" id="KW-1133">Transmembrane helix</keyword>
<reference evidence="2 3" key="1">
    <citation type="journal article" date="2013" name="Curr. Biol.">
        <title>The Genome of the Foraminiferan Reticulomyxa filosa.</title>
        <authorList>
            <person name="Glockner G."/>
            <person name="Hulsmann N."/>
            <person name="Schleicher M."/>
            <person name="Noegel A.A."/>
            <person name="Eichinger L."/>
            <person name="Gallinger C."/>
            <person name="Pawlowski J."/>
            <person name="Sierra R."/>
            <person name="Euteneuer U."/>
            <person name="Pillet L."/>
            <person name="Moustafa A."/>
            <person name="Platzer M."/>
            <person name="Groth M."/>
            <person name="Szafranski K."/>
            <person name="Schliwa M."/>
        </authorList>
    </citation>
    <scope>NUCLEOTIDE SEQUENCE [LARGE SCALE GENOMIC DNA]</scope>
</reference>
<accession>X6M4Q6</accession>
<comment type="caution">
    <text evidence="2">The sequence shown here is derived from an EMBL/GenBank/DDBJ whole genome shotgun (WGS) entry which is preliminary data.</text>
</comment>
<evidence type="ECO:0000313" key="3">
    <source>
        <dbReference type="Proteomes" id="UP000023152"/>
    </source>
</evidence>
<feature type="transmembrane region" description="Helical" evidence="1">
    <location>
        <begin position="254"/>
        <end position="276"/>
    </location>
</feature>
<gene>
    <name evidence="2" type="ORF">RFI_28944</name>
</gene>
<feature type="transmembrane region" description="Helical" evidence="1">
    <location>
        <begin position="316"/>
        <end position="337"/>
    </location>
</feature>
<protein>
    <submittedName>
        <fullName evidence="2">Uncharacterized protein</fullName>
    </submittedName>
</protein>
<name>X6M4Q6_RETFI</name>
<dbReference type="EMBL" id="ASPP01024992">
    <property type="protein sequence ID" value="ETO08442.1"/>
    <property type="molecule type" value="Genomic_DNA"/>
</dbReference>
<keyword evidence="3" id="KW-1185">Reference proteome</keyword>
<keyword evidence="1" id="KW-0472">Membrane</keyword>
<organism evidence="2 3">
    <name type="scientific">Reticulomyxa filosa</name>
    <dbReference type="NCBI Taxonomy" id="46433"/>
    <lineage>
        <taxon>Eukaryota</taxon>
        <taxon>Sar</taxon>
        <taxon>Rhizaria</taxon>
        <taxon>Retaria</taxon>
        <taxon>Foraminifera</taxon>
        <taxon>Monothalamids</taxon>
        <taxon>Reticulomyxidae</taxon>
        <taxon>Reticulomyxa</taxon>
    </lineage>
</organism>
<sequence length="398" mass="45391">MLLCVPVYLGGLIWCSTLPMYHLRYNDKYDLSAHRDATLLISSGCSSAYGAIKMNAVCEFYDLCDITVNTSASSDSTSKAVDVNYEGSHENDDMYLTNIFEEWSNSTNGSVPTTTQSVEYHHFSINRVQMQQEIFVKAQWFVSGVLSVNLFLLLLKTQDWKRYFFLLIVQNWASWNLRGIGTLTESFSGCSVVYTPYYNSAFVSVLYSSMIAVAVWVLLVIIFLQRTERGDDLKLRKEFGNLSQWEFANRCANVTVFLALVYAVVVPSIVLISINLQQSDARSGSKQDTSMKWLAADIFLTQITAYFVPDLSFSSLWLYTVMLQNLLFAVLLIIAALKFLETWGDRDPGEQHGPAREGFQKINNKFGEDNIPVLRLFLYYSTEMYYFLTHKKLHTVLN</sequence>
<keyword evidence="1" id="KW-0812">Transmembrane</keyword>
<feature type="transmembrane region" description="Helical" evidence="1">
    <location>
        <begin position="201"/>
        <end position="224"/>
    </location>
</feature>